<dbReference type="InterPro" id="IPR001444">
    <property type="entry name" value="Flag_bb_rod_N"/>
</dbReference>
<dbReference type="GO" id="GO:0030694">
    <property type="term" value="C:bacterial-type flagellum basal body, rod"/>
    <property type="evidence" value="ECO:0007669"/>
    <property type="project" value="InterPro"/>
</dbReference>
<dbReference type="AlphaFoldDB" id="A0A1U9NG29"/>
<dbReference type="OrthoDB" id="9792068at2"/>
<dbReference type="KEGG" id="alus:STSP2_00029"/>
<comment type="subcellular location">
    <subcellularLocation>
        <location evidence="1 6">Bacterial flagellum basal body</location>
    </subcellularLocation>
</comment>
<dbReference type="Proteomes" id="UP000189674">
    <property type="component" value="Chromosome"/>
</dbReference>
<evidence type="ECO:0000256" key="1">
    <source>
        <dbReference type="ARBA" id="ARBA00004117"/>
    </source>
</evidence>
<organism evidence="8 9">
    <name type="scientific">Anaerohalosphaera lusitana</name>
    <dbReference type="NCBI Taxonomy" id="1936003"/>
    <lineage>
        <taxon>Bacteria</taxon>
        <taxon>Pseudomonadati</taxon>
        <taxon>Planctomycetota</taxon>
        <taxon>Phycisphaerae</taxon>
        <taxon>Sedimentisphaerales</taxon>
        <taxon>Anaerohalosphaeraceae</taxon>
        <taxon>Anaerohalosphaera</taxon>
    </lineage>
</organism>
<keyword evidence="4 6" id="KW-0975">Bacterial flagellum</keyword>
<evidence type="ECO:0000256" key="4">
    <source>
        <dbReference type="ARBA" id="ARBA00023143"/>
    </source>
</evidence>
<dbReference type="PIRSF" id="PIRSF002889">
    <property type="entry name" value="Rod_FlgB"/>
    <property type="match status" value="1"/>
</dbReference>
<accession>A0A1U9NG29</accession>
<name>A0A1U9NG29_9BACT</name>
<dbReference type="GO" id="GO:0071973">
    <property type="term" value="P:bacterial-type flagellum-dependent cell motility"/>
    <property type="evidence" value="ECO:0007669"/>
    <property type="project" value="InterPro"/>
</dbReference>
<comment type="similarity">
    <text evidence="2 6">Belongs to the flagella basal body rod proteins family.</text>
</comment>
<protein>
    <recommendedName>
        <fullName evidence="3 6">Flagellar basal body rod protein FlgB</fullName>
    </recommendedName>
</protein>
<keyword evidence="8" id="KW-0966">Cell projection</keyword>
<evidence type="ECO:0000313" key="9">
    <source>
        <dbReference type="Proteomes" id="UP000189674"/>
    </source>
</evidence>
<keyword evidence="8" id="KW-0282">Flagellum</keyword>
<dbReference type="RefSeq" id="WP_146658710.1">
    <property type="nucleotide sequence ID" value="NZ_CP019791.1"/>
</dbReference>
<proteinExistence type="inferred from homology"/>
<keyword evidence="8" id="KW-0969">Cilium</keyword>
<dbReference type="Pfam" id="PF00460">
    <property type="entry name" value="Flg_bb_rod"/>
    <property type="match status" value="1"/>
</dbReference>
<evidence type="ECO:0000256" key="3">
    <source>
        <dbReference type="ARBA" id="ARBA00014376"/>
    </source>
</evidence>
<dbReference type="STRING" id="1936003.STSP2_00029"/>
<feature type="domain" description="Flagellar basal body rod protein N-terminal" evidence="7">
    <location>
        <begin position="8"/>
        <end position="36"/>
    </location>
</feature>
<evidence type="ECO:0000256" key="2">
    <source>
        <dbReference type="ARBA" id="ARBA00009677"/>
    </source>
</evidence>
<evidence type="ECO:0000256" key="6">
    <source>
        <dbReference type="PIRNR" id="PIRNR002889"/>
    </source>
</evidence>
<gene>
    <name evidence="8" type="ORF">STSP2_00029</name>
</gene>
<evidence type="ECO:0000256" key="5">
    <source>
        <dbReference type="ARBA" id="ARBA00024934"/>
    </source>
</evidence>
<evidence type="ECO:0000259" key="7">
    <source>
        <dbReference type="Pfam" id="PF00460"/>
    </source>
</evidence>
<evidence type="ECO:0000313" key="8">
    <source>
        <dbReference type="EMBL" id="AQT66891.1"/>
    </source>
</evidence>
<dbReference type="InterPro" id="IPR006300">
    <property type="entry name" value="FlgB"/>
</dbReference>
<comment type="subunit">
    <text evidence="6">The basal body constitutes a major portion of the flagellar organelle and consists of a number of rings mounted on a central rod.</text>
</comment>
<dbReference type="EMBL" id="CP019791">
    <property type="protein sequence ID" value="AQT66891.1"/>
    <property type="molecule type" value="Genomic_DNA"/>
</dbReference>
<comment type="function">
    <text evidence="5 6">Structural component of flagellum, the bacterial motility apparatus. Part of the rod structure of flagellar basal body.</text>
</comment>
<sequence>MSDNLISFLESGIRAESLRQRAISSNMANLNTAGYRRHEVKFEEELAKAMQAGKDPKNVEAEVFQPKTAPLNKMGNDVNLASEVGDMVKNSLRHKAFIRLLKGRYNRYEQAIKTP</sequence>
<keyword evidence="9" id="KW-1185">Reference proteome</keyword>
<reference evidence="9" key="1">
    <citation type="submission" date="2017-02" db="EMBL/GenBank/DDBJ databases">
        <title>Comparative genomics and description of representatives of a novel lineage of planctomycetes thriving in anoxic sediments.</title>
        <authorList>
            <person name="Spring S."/>
            <person name="Bunk B."/>
            <person name="Sproer C."/>
        </authorList>
    </citation>
    <scope>NUCLEOTIDE SEQUENCE [LARGE SCALE GENOMIC DNA]</scope>
    <source>
        <strain evidence="9">ST-NAGAB-D1</strain>
    </source>
</reference>